<dbReference type="Pfam" id="PF02263">
    <property type="entry name" value="GBP"/>
    <property type="match status" value="1"/>
</dbReference>
<comment type="caution">
    <text evidence="8">The sequence shown here is derived from an EMBL/GenBank/DDBJ whole genome shotgun (WGS) entry which is preliminary data.</text>
</comment>
<dbReference type="Pfam" id="PF02841">
    <property type="entry name" value="GBP_C"/>
    <property type="match status" value="1"/>
</dbReference>
<evidence type="ECO:0000313" key="8">
    <source>
        <dbReference type="EMBL" id="KAF0909092.1"/>
    </source>
</evidence>
<dbReference type="SUPFAM" id="SSF52540">
    <property type="entry name" value="P-loop containing nucleoside triphosphate hydrolases"/>
    <property type="match status" value="1"/>
</dbReference>
<dbReference type="Proteomes" id="UP000479710">
    <property type="component" value="Unassembled WGS sequence"/>
</dbReference>
<dbReference type="FunFam" id="3.40.50.300:FF:001063">
    <property type="entry name" value="Guanylate-binding family protein"/>
    <property type="match status" value="1"/>
</dbReference>
<keyword evidence="5" id="KW-0472">Membrane</keyword>
<dbReference type="AlphaFoldDB" id="A0A6G1D9X1"/>
<evidence type="ECO:0000256" key="1">
    <source>
        <dbReference type="ARBA" id="ARBA00022741"/>
    </source>
</evidence>
<proteinExistence type="inferred from homology"/>
<dbReference type="SUPFAM" id="SSF48340">
    <property type="entry name" value="Interferon-induced guanylate-binding protein 1 (GBP1), C-terminal domain"/>
    <property type="match status" value="1"/>
</dbReference>
<feature type="transmembrane region" description="Helical" evidence="5">
    <location>
        <begin position="499"/>
        <end position="518"/>
    </location>
</feature>
<dbReference type="Gene3D" id="1.20.1000.10">
    <property type="entry name" value="Guanylate-binding protein, C-terminal domain"/>
    <property type="match status" value="1"/>
</dbReference>
<evidence type="ECO:0000256" key="6">
    <source>
        <dbReference type="SAM" id="SignalP"/>
    </source>
</evidence>
<feature type="chain" id="PRO_5026329741" description="GB1/RHD3-type G domain-containing protein" evidence="6">
    <location>
        <begin position="37"/>
        <end position="619"/>
    </location>
</feature>
<name>A0A6G1D9X1_9ORYZ</name>
<gene>
    <name evidence="8" type="ORF">E2562_031348</name>
</gene>
<protein>
    <recommendedName>
        <fullName evidence="7">GB1/RHD3-type G domain-containing protein</fullName>
    </recommendedName>
</protein>
<dbReference type="InterPro" id="IPR036543">
    <property type="entry name" value="Guanylate-bd_C_sf"/>
</dbReference>
<evidence type="ECO:0000256" key="5">
    <source>
        <dbReference type="SAM" id="Phobius"/>
    </source>
</evidence>
<dbReference type="Gene3D" id="3.40.50.300">
    <property type="entry name" value="P-loop containing nucleotide triphosphate hydrolases"/>
    <property type="match status" value="1"/>
</dbReference>
<keyword evidence="5" id="KW-0812">Transmembrane</keyword>
<keyword evidence="6" id="KW-0732">Signal</keyword>
<dbReference type="EMBL" id="SPHZ02000007">
    <property type="protein sequence ID" value="KAF0909092.1"/>
    <property type="molecule type" value="Genomic_DNA"/>
</dbReference>
<dbReference type="FunFam" id="1.20.1000.10:FF:000002">
    <property type="entry name" value="Guanylate-binding family protein"/>
    <property type="match status" value="1"/>
</dbReference>
<dbReference type="InterPro" id="IPR030386">
    <property type="entry name" value="G_GB1_RHD3_dom"/>
</dbReference>
<feature type="domain" description="GB1/RHD3-type G" evidence="7">
    <location>
        <begin position="74"/>
        <end position="187"/>
    </location>
</feature>
<comment type="similarity">
    <text evidence="4">Belongs to the TRAFAC class dynamin-like GTPase superfamily. GB1/RHD3 GTPase family.</text>
</comment>
<keyword evidence="9" id="KW-1185">Reference proteome</keyword>
<keyword evidence="2" id="KW-0378">Hydrolase</keyword>
<dbReference type="GO" id="GO:0003924">
    <property type="term" value="F:GTPase activity"/>
    <property type="evidence" value="ECO:0007669"/>
    <property type="project" value="InterPro"/>
</dbReference>
<evidence type="ECO:0000259" key="7">
    <source>
        <dbReference type="PROSITE" id="PS51715"/>
    </source>
</evidence>
<feature type="transmembrane region" description="Helical" evidence="5">
    <location>
        <begin position="525"/>
        <end position="542"/>
    </location>
</feature>
<dbReference type="OrthoDB" id="7788754at2759"/>
<feature type="transmembrane region" description="Helical" evidence="5">
    <location>
        <begin position="574"/>
        <end position="592"/>
    </location>
</feature>
<dbReference type="GO" id="GO:0005525">
    <property type="term" value="F:GTP binding"/>
    <property type="evidence" value="ECO:0007669"/>
    <property type="project" value="UniProtKB-KW"/>
</dbReference>
<dbReference type="CDD" id="cd01851">
    <property type="entry name" value="GBP"/>
    <property type="match status" value="1"/>
</dbReference>
<feature type="signal peptide" evidence="6">
    <location>
        <begin position="1"/>
        <end position="36"/>
    </location>
</feature>
<dbReference type="InterPro" id="IPR027417">
    <property type="entry name" value="P-loop_NTPase"/>
</dbReference>
<dbReference type="InterPro" id="IPR003191">
    <property type="entry name" value="Guanylate-bd/ATL_C"/>
</dbReference>
<evidence type="ECO:0000256" key="3">
    <source>
        <dbReference type="ARBA" id="ARBA00023134"/>
    </source>
</evidence>
<keyword evidence="1" id="KW-0547">Nucleotide-binding</keyword>
<evidence type="ECO:0000313" key="9">
    <source>
        <dbReference type="Proteomes" id="UP000479710"/>
    </source>
</evidence>
<sequence>MTGRMAVQVARMGWRSRASAVAVLWMLAAAAAVAAAQDPDQDDLQRAFPIVEPDHGHTKLRLAKEGLEAIKRIKTPIAALAVIGPYRSGKSFLLNQLLSLTCNKGFGVGHMRDTKTKGIWVWGTPIELDVDGSKVSVLYLDTEGFESIGKSNVYDDRIFALATVLSSILIYNLPETIREADISRLSFAVEIAEEFYGRVKGQDVAFEPAKLLWLIQRDFLQGKSVQQMVDEALQQVPNNNGDKYIDEVNRIRDSLAFMGDNSTAFSLPQPHLQRTKLCDMEDQELDPLYIERRDQLKQIVASMIKPKLVQGRTLNGKEFVSFLGQILEALNKGEIPSTGSLVEVFNKAILERCLKLYNERMERVGLPVSVDKLQLIHSLAEDEATKLFDKQHFGKHHTTQSILKLDEEMKKVFRNFGLANEYQSSKLCEARFSECEDKMEHLQSLKLPSMAKFNAGFLRCNQSFEMECVGPAKESYERRMSKMLARSRALFIKEYNNKLFNWLVTFSLVMIVIGRFVVKFFLLEVAAWVIFIFLETYTRLFWSSELLYYNPIWHMIVSSWETIVYNPVLDIDRWVIPIVVMLSFLAVYWRFLGGRKRIGRSLLPLYRGSYGSSSRPRTD</sequence>
<reference evidence="8 9" key="1">
    <citation type="submission" date="2019-11" db="EMBL/GenBank/DDBJ databases">
        <title>Whole genome sequence of Oryza granulata.</title>
        <authorList>
            <person name="Li W."/>
        </authorList>
    </citation>
    <scope>NUCLEOTIDE SEQUENCE [LARGE SCALE GENOMIC DNA]</scope>
    <source>
        <strain evidence="9">cv. Menghai</strain>
        <tissue evidence="8">Leaf</tissue>
    </source>
</reference>
<keyword evidence="3" id="KW-0342">GTP-binding</keyword>
<keyword evidence="5" id="KW-1133">Transmembrane helix</keyword>
<accession>A0A6G1D9X1</accession>
<organism evidence="8 9">
    <name type="scientific">Oryza meyeriana var. granulata</name>
    <dbReference type="NCBI Taxonomy" id="110450"/>
    <lineage>
        <taxon>Eukaryota</taxon>
        <taxon>Viridiplantae</taxon>
        <taxon>Streptophyta</taxon>
        <taxon>Embryophyta</taxon>
        <taxon>Tracheophyta</taxon>
        <taxon>Spermatophyta</taxon>
        <taxon>Magnoliopsida</taxon>
        <taxon>Liliopsida</taxon>
        <taxon>Poales</taxon>
        <taxon>Poaceae</taxon>
        <taxon>BOP clade</taxon>
        <taxon>Oryzoideae</taxon>
        <taxon>Oryzeae</taxon>
        <taxon>Oryzinae</taxon>
        <taxon>Oryza</taxon>
        <taxon>Oryza meyeriana</taxon>
    </lineage>
</organism>
<evidence type="ECO:0000256" key="2">
    <source>
        <dbReference type="ARBA" id="ARBA00022801"/>
    </source>
</evidence>
<dbReference type="InterPro" id="IPR015894">
    <property type="entry name" value="Guanylate-bd_N"/>
</dbReference>
<dbReference type="PROSITE" id="PS51715">
    <property type="entry name" value="G_GB1_RHD3"/>
    <property type="match status" value="1"/>
</dbReference>
<dbReference type="PANTHER" id="PTHR10751">
    <property type="entry name" value="GUANYLATE BINDING PROTEIN"/>
    <property type="match status" value="1"/>
</dbReference>
<evidence type="ECO:0000256" key="4">
    <source>
        <dbReference type="PROSITE-ProRule" id="PRU01052"/>
    </source>
</evidence>